<dbReference type="Pfam" id="PF14214">
    <property type="entry name" value="Helitron_like_N"/>
    <property type="match status" value="1"/>
</dbReference>
<evidence type="ECO:0000313" key="2">
    <source>
        <dbReference type="Proteomes" id="UP000035680"/>
    </source>
</evidence>
<accession>A0A0K0F166</accession>
<dbReference type="WBParaSite" id="SVE_0253500.1">
    <property type="protein sequence ID" value="SVE_0253500.1"/>
    <property type="gene ID" value="SVE_0253500"/>
</dbReference>
<dbReference type="PANTHER" id="PTHR10492">
    <property type="match status" value="1"/>
</dbReference>
<feature type="domain" description="Helitron helicase-like" evidence="1">
    <location>
        <begin position="89"/>
        <end position="251"/>
    </location>
</feature>
<keyword evidence="2" id="KW-1185">Reference proteome</keyword>
<evidence type="ECO:0000313" key="3">
    <source>
        <dbReference type="WBParaSite" id="SVE_0253500.1"/>
    </source>
</evidence>
<reference evidence="2" key="1">
    <citation type="submission" date="2014-07" db="EMBL/GenBank/DDBJ databases">
        <authorList>
            <person name="Martin A.A"/>
            <person name="De Silva N."/>
        </authorList>
    </citation>
    <scope>NUCLEOTIDE SEQUENCE</scope>
</reference>
<evidence type="ECO:0000259" key="1">
    <source>
        <dbReference type="Pfam" id="PF14214"/>
    </source>
</evidence>
<dbReference type="Proteomes" id="UP000035680">
    <property type="component" value="Unassembled WGS sequence"/>
</dbReference>
<proteinExistence type="predicted"/>
<dbReference type="AlphaFoldDB" id="A0A0K0F166"/>
<protein>
    <submittedName>
        <fullName evidence="3">Helitron_like_N domain-containing protein</fullName>
    </submittedName>
</protein>
<organism evidence="2 3">
    <name type="scientific">Strongyloides venezuelensis</name>
    <name type="common">Threadworm</name>
    <dbReference type="NCBI Taxonomy" id="75913"/>
    <lineage>
        <taxon>Eukaryota</taxon>
        <taxon>Metazoa</taxon>
        <taxon>Ecdysozoa</taxon>
        <taxon>Nematoda</taxon>
        <taxon>Chromadorea</taxon>
        <taxon>Rhabditida</taxon>
        <taxon>Tylenchina</taxon>
        <taxon>Panagrolaimomorpha</taxon>
        <taxon>Strongyloidoidea</taxon>
        <taxon>Strongyloididae</taxon>
        <taxon>Strongyloides</taxon>
    </lineage>
</organism>
<dbReference type="PANTHER" id="PTHR10492:SF57">
    <property type="entry name" value="ATP-DEPENDENT DNA HELICASE"/>
    <property type="match status" value="1"/>
</dbReference>
<sequence length="423" mass="49501">MIIFLVLKPLTNKNDRVRNLLKVTEIASIFQSEDGEVPEYNVLLCNKTGILETLSYLSFLKDPATYPLFILTGALECEEKKHIKKPSFNFLHHKGLLFQLFVVNDYTAIKRDCLNYVIKLNKDLKQKNNNKQIKDLLEDYLIDEEDNKEVAKRNRFMHLGYQDGMTIVRKFEKPDFFITMITNLNQRKITKNLYPEQSPNDRHNLITRVFKHKSDALIHDLKENKIMGNVVYLQSTIEFQKRSLPNIHILVKVSKNDFRLTSDKVDECVKAEFPDKERNPQRYHKVTFISSKVKDNIKRPFYSLLDITDRFGNKVNNDFCVTYNPYLSLKYSSYIKVKICESVLSPKYLFKYTHKSNGDKIEADVVETVDSKDKVKLQSNDKDAAIARGLLDTEDNYNELFQEACESAMPNMLRNYFGLMICY</sequence>
<dbReference type="InterPro" id="IPR025476">
    <property type="entry name" value="Helitron_helicase-like"/>
</dbReference>
<name>A0A0K0F166_STRVS</name>
<reference evidence="3" key="2">
    <citation type="submission" date="2015-08" db="UniProtKB">
        <authorList>
            <consortium name="WormBaseParasite"/>
        </authorList>
    </citation>
    <scope>IDENTIFICATION</scope>
</reference>
<dbReference type="STRING" id="75913.A0A0K0F166"/>